<dbReference type="InParanoid" id="D2VSY2"/>
<sequence>MVSPNLDDLPCEILQNIFYLQCDPYQLFRQILTFRHINKTFRVISEDREGFWQPFLSQFRNKEYFDIVGMYFPTHAFIDKLLFRTQRNKFKDFTKHDDQLVVYYKGNDELICYESDDDEQGNLFEKFAEWLDAYSSTEENILMLKALIQVCIGREMLAHLGSNQVNVMIEMFFEKLLEPAVKLVNSWEEKPNEIEWNDQIVFNTNLLNVIETPSLFDDITTCWNELDGISSCIPRKYLLYIVEKFNGINTLIDGSSTCMVTQIMKRLRDCGIKVERMRFCDVGIKMNFKRTESLEFLIPPMSKSFYLQHLAVWISSSTLLEWCLNVGTKFHSNLANISNNPSLNVPLEAHVKTYIHDAAGLTALHYSIQRGNVEISDLLINKYFANPFVQSRIIYNGKRLTPCILSQIDESSEKEKIYRLLQEKYGDIKVAIKINEKIKEVDRLNDIHKLSLEKMDADVWFDGGDEYSTSVQWREKEEHEPLKEFVTVETWLERSYEYDDYISDESESEYGLSYEWLESQVKNQTSLKRKRNPYTDYIYNENLRKIRKPLEELELVRWNPYQGEYLEETNSFSELPYDEDNWPLIKILKRRPNSKPPAEEDEIQDENETIDDEKEDSISQGLGPEFITRKDLILPKARINLLIEEVLMDYKNDTNVLPNGKMLIQQASEQFLANNFKLAQDIAEFSGRDYVIASDITLAHILVASKTELIQEYFSFMNSRKTYNLQRFRDEFVENLNLQPEQVHEQLRNFIQDDTILKTLVDVIEDQFESVYLDDETEEEMDPDYDGESIHSSDSTYYSDDSMISNVCQQESFYGCDTYCKDLCYSVNTANTFQKQKSEAILRDRGSGYLTVHEKEGEAITRVVFTEDRRTAIQWIEDGLF</sequence>
<dbReference type="RefSeq" id="XP_002672802.1">
    <property type="nucleotide sequence ID" value="XM_002672756.1"/>
</dbReference>
<dbReference type="InterPro" id="IPR002110">
    <property type="entry name" value="Ankyrin_rpt"/>
</dbReference>
<protein>
    <submittedName>
        <fullName evidence="3">Uncharacterized protein</fullName>
    </submittedName>
</protein>
<evidence type="ECO:0000313" key="3">
    <source>
        <dbReference type="EMBL" id="EFC40058.1"/>
    </source>
</evidence>
<dbReference type="OrthoDB" id="341259at2759"/>
<accession>D2VSY2</accession>
<dbReference type="GO" id="GO:0046982">
    <property type="term" value="F:protein heterodimerization activity"/>
    <property type="evidence" value="ECO:0007669"/>
    <property type="project" value="InterPro"/>
</dbReference>
<evidence type="ECO:0000256" key="1">
    <source>
        <dbReference type="PROSITE-ProRule" id="PRU00023"/>
    </source>
</evidence>
<dbReference type="SUPFAM" id="SSF48403">
    <property type="entry name" value="Ankyrin repeat"/>
    <property type="match status" value="1"/>
</dbReference>
<dbReference type="SUPFAM" id="SSF47113">
    <property type="entry name" value="Histone-fold"/>
    <property type="match status" value="1"/>
</dbReference>
<evidence type="ECO:0000313" key="4">
    <source>
        <dbReference type="Proteomes" id="UP000006671"/>
    </source>
</evidence>
<dbReference type="EMBL" id="GG738895">
    <property type="protein sequence ID" value="EFC40058.1"/>
    <property type="molecule type" value="Genomic_DNA"/>
</dbReference>
<organism evidence="4">
    <name type="scientific">Naegleria gruberi</name>
    <name type="common">Amoeba</name>
    <dbReference type="NCBI Taxonomy" id="5762"/>
    <lineage>
        <taxon>Eukaryota</taxon>
        <taxon>Discoba</taxon>
        <taxon>Heterolobosea</taxon>
        <taxon>Tetramitia</taxon>
        <taxon>Eutetramitia</taxon>
        <taxon>Vahlkampfiidae</taxon>
        <taxon>Naegleria</taxon>
    </lineage>
</organism>
<feature type="repeat" description="ANK" evidence="1">
    <location>
        <begin position="359"/>
        <end position="382"/>
    </location>
</feature>
<keyword evidence="1" id="KW-0040">ANK repeat</keyword>
<feature type="compositionally biased region" description="Acidic residues" evidence="2">
    <location>
        <begin position="599"/>
        <end position="615"/>
    </location>
</feature>
<dbReference type="KEGG" id="ngr:NAEGRDRAFT_72102"/>
<feature type="region of interest" description="Disordered" evidence="2">
    <location>
        <begin position="592"/>
        <end position="620"/>
    </location>
</feature>
<dbReference type="VEuPathDB" id="AmoebaDB:NAEGRDRAFT_72102"/>
<dbReference type="AlphaFoldDB" id="D2VSY2"/>
<evidence type="ECO:0000256" key="2">
    <source>
        <dbReference type="SAM" id="MobiDB-lite"/>
    </source>
</evidence>
<keyword evidence="4" id="KW-1185">Reference proteome</keyword>
<proteinExistence type="predicted"/>
<dbReference type="InterPro" id="IPR036770">
    <property type="entry name" value="Ankyrin_rpt-contain_sf"/>
</dbReference>
<dbReference type="InterPro" id="IPR009072">
    <property type="entry name" value="Histone-fold"/>
</dbReference>
<name>D2VSY2_NAEGR</name>
<gene>
    <name evidence="3" type="ORF">NAEGRDRAFT_72102</name>
</gene>
<dbReference type="Proteomes" id="UP000006671">
    <property type="component" value="Unassembled WGS sequence"/>
</dbReference>
<dbReference type="PROSITE" id="PS50297">
    <property type="entry name" value="ANK_REP_REGION"/>
    <property type="match status" value="1"/>
</dbReference>
<reference evidence="3 4" key="1">
    <citation type="journal article" date="2010" name="Cell">
        <title>The genome of Naegleria gruberi illuminates early eukaryotic versatility.</title>
        <authorList>
            <person name="Fritz-Laylin L.K."/>
            <person name="Prochnik S.E."/>
            <person name="Ginger M.L."/>
            <person name="Dacks J.B."/>
            <person name="Carpenter M.L."/>
            <person name="Field M.C."/>
            <person name="Kuo A."/>
            <person name="Paredez A."/>
            <person name="Chapman J."/>
            <person name="Pham J."/>
            <person name="Shu S."/>
            <person name="Neupane R."/>
            <person name="Cipriano M."/>
            <person name="Mancuso J."/>
            <person name="Tu H."/>
            <person name="Salamov A."/>
            <person name="Lindquist E."/>
            <person name="Shapiro H."/>
            <person name="Lucas S."/>
            <person name="Grigoriev I.V."/>
            <person name="Cande W.Z."/>
            <person name="Fulton C."/>
            <person name="Rokhsar D.S."/>
            <person name="Dawson S.C."/>
        </authorList>
    </citation>
    <scope>NUCLEOTIDE SEQUENCE [LARGE SCALE GENOMIC DNA]</scope>
    <source>
        <strain evidence="3 4">NEG-M</strain>
    </source>
</reference>
<dbReference type="PROSITE" id="PS50088">
    <property type="entry name" value="ANK_REPEAT"/>
    <property type="match status" value="1"/>
</dbReference>
<dbReference type="GeneID" id="8854214"/>